<evidence type="ECO:0000313" key="2">
    <source>
        <dbReference type="EMBL" id="NJX16348.1"/>
    </source>
</evidence>
<evidence type="ECO:0000313" key="3">
    <source>
        <dbReference type="Proteomes" id="UP000760545"/>
    </source>
</evidence>
<protein>
    <recommendedName>
        <fullName evidence="1">Arm DNA-binding domain-containing protein</fullName>
    </recommendedName>
</protein>
<organism evidence="2 3">
    <name type="scientific">Tamlana crocina</name>
    <dbReference type="NCBI Taxonomy" id="393006"/>
    <lineage>
        <taxon>Bacteria</taxon>
        <taxon>Pseudomonadati</taxon>
        <taxon>Bacteroidota</taxon>
        <taxon>Flavobacteriia</taxon>
        <taxon>Flavobacteriales</taxon>
        <taxon>Flavobacteriaceae</taxon>
        <taxon>Tamlana</taxon>
    </lineage>
</organism>
<dbReference type="InterPro" id="IPR035386">
    <property type="entry name" value="Arm-DNA-bind_5"/>
</dbReference>
<name>A0ABX1DI52_9FLAO</name>
<comment type="caution">
    <text evidence="2">The sequence shown here is derived from an EMBL/GenBank/DDBJ whole genome shotgun (WGS) entry which is preliminary data.</text>
</comment>
<evidence type="ECO:0000259" key="1">
    <source>
        <dbReference type="Pfam" id="PF17293"/>
    </source>
</evidence>
<dbReference type="Pfam" id="PF17293">
    <property type="entry name" value="Arm-DNA-bind_5"/>
    <property type="match status" value="1"/>
</dbReference>
<dbReference type="EMBL" id="JAAVJS010000019">
    <property type="protein sequence ID" value="NJX16348.1"/>
    <property type="molecule type" value="Genomic_DNA"/>
</dbReference>
<dbReference type="Proteomes" id="UP000760545">
    <property type="component" value="Unassembled WGS sequence"/>
</dbReference>
<feature type="domain" description="Arm DNA-binding" evidence="1">
    <location>
        <begin position="17"/>
        <end position="64"/>
    </location>
</feature>
<reference evidence="2 3" key="1">
    <citation type="submission" date="2020-03" db="EMBL/GenBank/DDBJ databases">
        <title>Tamlana sp. nov, isolated from XXX.</title>
        <authorList>
            <person name="Cao W.R."/>
        </authorList>
    </citation>
    <scope>NUCLEOTIDE SEQUENCE [LARGE SCALE GENOMIC DNA]</scope>
    <source>
        <strain evidence="2 3">HST1-43</strain>
    </source>
</reference>
<gene>
    <name evidence="2" type="ORF">HC176_12700</name>
</gene>
<sequence>MGTSRTFSIHFWLNVAKKKGDLAPIYARVTVDGKRAEISLQRQTSVTYWDTKSKKTTSRTPMLALVCNECVFIFVRLHSSLISTSREGSTRYKSLLGISPKSWGVK</sequence>
<dbReference type="RefSeq" id="WP_167918860.1">
    <property type="nucleotide sequence ID" value="NZ_JAAVJS010000019.1"/>
</dbReference>
<keyword evidence="3" id="KW-1185">Reference proteome</keyword>
<proteinExistence type="predicted"/>
<accession>A0ABX1DI52</accession>